<organism evidence="3 4">
    <name type="scientific">Zootermopsis nevadensis</name>
    <name type="common">Dampwood termite</name>
    <dbReference type="NCBI Taxonomy" id="136037"/>
    <lineage>
        <taxon>Eukaryota</taxon>
        <taxon>Metazoa</taxon>
        <taxon>Ecdysozoa</taxon>
        <taxon>Arthropoda</taxon>
        <taxon>Hexapoda</taxon>
        <taxon>Insecta</taxon>
        <taxon>Pterygota</taxon>
        <taxon>Neoptera</taxon>
        <taxon>Polyneoptera</taxon>
        <taxon>Dictyoptera</taxon>
        <taxon>Blattodea</taxon>
        <taxon>Blattoidea</taxon>
        <taxon>Termitoidae</taxon>
        <taxon>Termopsidae</taxon>
        <taxon>Zootermopsis</taxon>
    </lineage>
</organism>
<sequence>MAKIILPTSFRTVTVGLSAFKMIFREVWSLLTMFQQIYLLFASPFSETETELQLVHVLFRHGQRTPADTYPTDPYINYTFEPVGWGQLTNSGKLAQYHQGQYLRARYNKFLGALYSPEIIVAQSTDVDRTKMSAQLELAGLWPPAPSQQWNPDLLWQPIPLHSEPLERDSLLLVRVPCPKYQYERNNVKASTEVRNILAAYNATELYQVLAEKTGTTYQDPDDVQSLYSTLKAEEDFNLTLPEWTNGIYPNRLIPLTVFSFVLNAYNTELQKLKGGPLLKKIISDTKEKVEGTQTSVRRKMFMYAGHDSTISNLLSALNVWDPQIPGYGIMVLIELHHNKETGHHIKLFLRNTTDHDPYPLTIPGCDTACPLDQFRKLTDPVVPRDWKISCVVDDPNYKPPPPAAAP</sequence>
<dbReference type="PANTHER" id="PTHR11567:SF205">
    <property type="entry name" value="GH28721P-RELATED"/>
    <property type="match status" value="1"/>
</dbReference>
<comment type="similarity">
    <text evidence="2">Belongs to the histidine acid phosphatase family.</text>
</comment>
<dbReference type="Pfam" id="PF00328">
    <property type="entry name" value="His_Phos_2"/>
    <property type="match status" value="1"/>
</dbReference>
<proteinExistence type="inferred from homology"/>
<dbReference type="InterPro" id="IPR000560">
    <property type="entry name" value="His_Pase_clade-2"/>
</dbReference>
<comment type="catalytic activity">
    <reaction evidence="1">
        <text>a phosphate monoester + H2O = an alcohol + phosphate</text>
        <dbReference type="Rhea" id="RHEA:15017"/>
        <dbReference type="ChEBI" id="CHEBI:15377"/>
        <dbReference type="ChEBI" id="CHEBI:30879"/>
        <dbReference type="ChEBI" id="CHEBI:43474"/>
        <dbReference type="ChEBI" id="CHEBI:67140"/>
        <dbReference type="EC" id="3.1.3.2"/>
    </reaction>
</comment>
<evidence type="ECO:0000313" key="4">
    <source>
        <dbReference type="Proteomes" id="UP000027135"/>
    </source>
</evidence>
<dbReference type="PROSITE" id="PS00616">
    <property type="entry name" value="HIS_ACID_PHOSPHAT_1"/>
    <property type="match status" value="1"/>
</dbReference>
<gene>
    <name evidence="3" type="ORF">L798_14648</name>
</gene>
<dbReference type="InParanoid" id="A0A067QNZ9"/>
<dbReference type="FunCoup" id="A0A067QNZ9">
    <property type="interactions" value="11"/>
</dbReference>
<dbReference type="CDD" id="cd07061">
    <property type="entry name" value="HP_HAP_like"/>
    <property type="match status" value="1"/>
</dbReference>
<reference evidence="3 4" key="1">
    <citation type="journal article" date="2014" name="Nat. Commun.">
        <title>Molecular traces of alternative social organization in a termite genome.</title>
        <authorList>
            <person name="Terrapon N."/>
            <person name="Li C."/>
            <person name="Robertson H.M."/>
            <person name="Ji L."/>
            <person name="Meng X."/>
            <person name="Booth W."/>
            <person name="Chen Z."/>
            <person name="Childers C.P."/>
            <person name="Glastad K.M."/>
            <person name="Gokhale K."/>
            <person name="Gowin J."/>
            <person name="Gronenberg W."/>
            <person name="Hermansen R.A."/>
            <person name="Hu H."/>
            <person name="Hunt B.G."/>
            <person name="Huylmans A.K."/>
            <person name="Khalil S.M."/>
            <person name="Mitchell R.D."/>
            <person name="Munoz-Torres M.C."/>
            <person name="Mustard J.A."/>
            <person name="Pan H."/>
            <person name="Reese J.T."/>
            <person name="Scharf M.E."/>
            <person name="Sun F."/>
            <person name="Vogel H."/>
            <person name="Xiao J."/>
            <person name="Yang W."/>
            <person name="Yang Z."/>
            <person name="Yang Z."/>
            <person name="Zhou J."/>
            <person name="Zhu J."/>
            <person name="Brent C.S."/>
            <person name="Elsik C.G."/>
            <person name="Goodisman M.A."/>
            <person name="Liberles D.A."/>
            <person name="Roe R.M."/>
            <person name="Vargo E.L."/>
            <person name="Vilcinskas A."/>
            <person name="Wang J."/>
            <person name="Bornberg-Bauer E."/>
            <person name="Korb J."/>
            <person name="Zhang G."/>
            <person name="Liebig J."/>
        </authorList>
    </citation>
    <scope>NUCLEOTIDE SEQUENCE [LARGE SCALE GENOMIC DNA]</scope>
    <source>
        <tissue evidence="3">Whole organism</tissue>
    </source>
</reference>
<evidence type="ECO:0000313" key="3">
    <source>
        <dbReference type="EMBL" id="KDR11063.1"/>
    </source>
</evidence>
<dbReference type="eggNOG" id="KOG3720">
    <property type="taxonomic scope" value="Eukaryota"/>
</dbReference>
<evidence type="ECO:0000256" key="1">
    <source>
        <dbReference type="ARBA" id="ARBA00000032"/>
    </source>
</evidence>
<keyword evidence="4" id="KW-1185">Reference proteome</keyword>
<dbReference type="InterPro" id="IPR033379">
    <property type="entry name" value="Acid_Pase_AS"/>
</dbReference>
<name>A0A067QNZ9_ZOONE</name>
<evidence type="ECO:0000256" key="2">
    <source>
        <dbReference type="ARBA" id="ARBA00005375"/>
    </source>
</evidence>
<dbReference type="InterPro" id="IPR050645">
    <property type="entry name" value="Histidine_acid_phosphatase"/>
</dbReference>
<dbReference type="GO" id="GO:0003993">
    <property type="term" value="F:acid phosphatase activity"/>
    <property type="evidence" value="ECO:0007669"/>
    <property type="project" value="UniProtKB-EC"/>
</dbReference>
<dbReference type="EMBL" id="KK853123">
    <property type="protein sequence ID" value="KDR11063.1"/>
    <property type="molecule type" value="Genomic_DNA"/>
</dbReference>
<dbReference type="PROSITE" id="PS00778">
    <property type="entry name" value="HIS_ACID_PHOSPHAT_2"/>
    <property type="match status" value="1"/>
</dbReference>
<dbReference type="InterPro" id="IPR029033">
    <property type="entry name" value="His_PPase_superfam"/>
</dbReference>
<dbReference type="STRING" id="136037.A0A067QNZ9"/>
<dbReference type="PANTHER" id="PTHR11567">
    <property type="entry name" value="ACID PHOSPHATASE-RELATED"/>
    <property type="match status" value="1"/>
</dbReference>
<dbReference type="SUPFAM" id="SSF53254">
    <property type="entry name" value="Phosphoglycerate mutase-like"/>
    <property type="match status" value="1"/>
</dbReference>
<dbReference type="Proteomes" id="UP000027135">
    <property type="component" value="Unassembled WGS sequence"/>
</dbReference>
<protein>
    <submittedName>
        <fullName evidence="3">Prostatic acid phosphatase</fullName>
    </submittedName>
</protein>
<accession>A0A067QNZ9</accession>
<dbReference type="AlphaFoldDB" id="A0A067QNZ9"/>
<dbReference type="Gene3D" id="3.40.50.1240">
    <property type="entry name" value="Phosphoglycerate mutase-like"/>
    <property type="match status" value="1"/>
</dbReference>
<dbReference type="OMA" id="KFLAPYY"/>